<dbReference type="Proteomes" id="UP000694846">
    <property type="component" value="Unplaced"/>
</dbReference>
<evidence type="ECO:0000259" key="8">
    <source>
        <dbReference type="Pfam" id="PF13359"/>
    </source>
</evidence>
<accession>A0A8B8FFR9</accession>
<evidence type="ECO:0000256" key="4">
    <source>
        <dbReference type="ARBA" id="ARBA00022722"/>
    </source>
</evidence>
<organism evidence="9 10">
    <name type="scientific">Sipha flava</name>
    <name type="common">yellow sugarcane aphid</name>
    <dbReference type="NCBI Taxonomy" id="143950"/>
    <lineage>
        <taxon>Eukaryota</taxon>
        <taxon>Metazoa</taxon>
        <taxon>Ecdysozoa</taxon>
        <taxon>Arthropoda</taxon>
        <taxon>Hexapoda</taxon>
        <taxon>Insecta</taxon>
        <taxon>Pterygota</taxon>
        <taxon>Neoptera</taxon>
        <taxon>Paraneoptera</taxon>
        <taxon>Hemiptera</taxon>
        <taxon>Sternorrhyncha</taxon>
        <taxon>Aphidomorpha</taxon>
        <taxon>Aphidoidea</taxon>
        <taxon>Aphididae</taxon>
        <taxon>Sipha</taxon>
    </lineage>
</organism>
<dbReference type="Pfam" id="PF13359">
    <property type="entry name" value="DDE_Tnp_4"/>
    <property type="match status" value="1"/>
</dbReference>
<dbReference type="InterPro" id="IPR045249">
    <property type="entry name" value="HARBI1-like"/>
</dbReference>
<dbReference type="PANTHER" id="PTHR22930:SF269">
    <property type="entry name" value="NUCLEASE HARBI1-LIKE PROTEIN"/>
    <property type="match status" value="1"/>
</dbReference>
<comment type="cofactor">
    <cofactor evidence="1">
        <name>a divalent metal cation</name>
        <dbReference type="ChEBI" id="CHEBI:60240"/>
    </cofactor>
</comment>
<evidence type="ECO:0000256" key="5">
    <source>
        <dbReference type="ARBA" id="ARBA00022723"/>
    </source>
</evidence>
<dbReference type="GO" id="GO:0016787">
    <property type="term" value="F:hydrolase activity"/>
    <property type="evidence" value="ECO:0007669"/>
    <property type="project" value="UniProtKB-KW"/>
</dbReference>
<keyword evidence="4" id="KW-0540">Nuclease</keyword>
<dbReference type="OrthoDB" id="8189124at2759"/>
<evidence type="ECO:0000256" key="6">
    <source>
        <dbReference type="ARBA" id="ARBA00022801"/>
    </source>
</evidence>
<keyword evidence="5" id="KW-0479">Metal-binding</keyword>
<dbReference type="GeneID" id="112682819"/>
<dbReference type="InterPro" id="IPR027806">
    <property type="entry name" value="HARBI1_dom"/>
</dbReference>
<feature type="domain" description="DDE Tnp4" evidence="8">
    <location>
        <begin position="179"/>
        <end position="292"/>
    </location>
</feature>
<keyword evidence="9" id="KW-1185">Reference proteome</keyword>
<dbReference type="GO" id="GO:0004518">
    <property type="term" value="F:nuclease activity"/>
    <property type="evidence" value="ECO:0007669"/>
    <property type="project" value="UniProtKB-KW"/>
</dbReference>
<evidence type="ECO:0000313" key="10">
    <source>
        <dbReference type="RefSeq" id="XP_025409347.1"/>
    </source>
</evidence>
<dbReference type="GO" id="GO:0046872">
    <property type="term" value="F:metal ion binding"/>
    <property type="evidence" value="ECO:0007669"/>
    <property type="project" value="UniProtKB-KW"/>
</dbReference>
<dbReference type="AlphaFoldDB" id="A0A8B8FFR9"/>
<comment type="similarity">
    <text evidence="3">Belongs to the HARBI1 family.</text>
</comment>
<keyword evidence="7" id="KW-0539">Nucleus</keyword>
<evidence type="ECO:0000256" key="3">
    <source>
        <dbReference type="ARBA" id="ARBA00006958"/>
    </source>
</evidence>
<keyword evidence="6" id="KW-0378">Hydrolase</keyword>
<reference evidence="10" key="1">
    <citation type="submission" date="2025-08" db="UniProtKB">
        <authorList>
            <consortium name="RefSeq"/>
        </authorList>
    </citation>
    <scope>IDENTIFICATION</scope>
    <source>
        <tissue evidence="10">Whole body</tissue>
    </source>
</reference>
<dbReference type="GO" id="GO:0005634">
    <property type="term" value="C:nucleus"/>
    <property type="evidence" value="ECO:0007669"/>
    <property type="project" value="UniProtKB-SubCell"/>
</dbReference>
<gene>
    <name evidence="10" type="primary">LOC112682819</name>
</gene>
<dbReference type="PANTHER" id="PTHR22930">
    <property type="match status" value="1"/>
</dbReference>
<evidence type="ECO:0000256" key="7">
    <source>
        <dbReference type="ARBA" id="ARBA00023242"/>
    </source>
</evidence>
<evidence type="ECO:0000256" key="1">
    <source>
        <dbReference type="ARBA" id="ARBA00001968"/>
    </source>
</evidence>
<evidence type="ECO:0000256" key="2">
    <source>
        <dbReference type="ARBA" id="ARBA00004123"/>
    </source>
</evidence>
<evidence type="ECO:0000313" key="9">
    <source>
        <dbReference type="Proteomes" id="UP000694846"/>
    </source>
</evidence>
<proteinExistence type="inferred from homology"/>
<sequence>MSDTDDKLMIACAAYVVMNSVVKKKQKRKLKKNRRFWVSEIFKNRVRYSGTDLFNDLKMNSAVHFSNFCRMNINDFEMLLQLIGPKIAKSDSHFRKAIPEKERLLVTLRYLATDDSFHSLAYLFKFSKQVICNIIPQVCEALMEVLDEYLQIPKNPEEWLKISQGFFNQWNYSNCLGSMDGKHIIIQAPINTGSEFFNYKATFSIVLFALVDADYNFLFADVGCQGRISDGGVLLYKKLVKGELGIPNPQPLPGRNRPVPYVFVADDAFGLHDNIMKPYPGIQEKCSEKRNEYKDTKGIEGRHFKICPHAENFLTRH</sequence>
<comment type="subcellular location">
    <subcellularLocation>
        <location evidence="2">Nucleus</location>
    </subcellularLocation>
</comment>
<protein>
    <submittedName>
        <fullName evidence="10">Uncharacterized protein LOC112682819 isoform X1</fullName>
    </submittedName>
</protein>
<name>A0A8B8FFR9_9HEMI</name>
<dbReference type="RefSeq" id="XP_025409347.1">
    <property type="nucleotide sequence ID" value="XM_025553562.1"/>
</dbReference>